<keyword evidence="2" id="KW-1185">Reference proteome</keyword>
<evidence type="ECO:0000313" key="1">
    <source>
        <dbReference type="EMBL" id="MBK1645085.1"/>
    </source>
</evidence>
<proteinExistence type="predicted"/>
<dbReference type="RefSeq" id="WP_200387892.1">
    <property type="nucleotide sequence ID" value="NZ_NRSD01000009.1"/>
</dbReference>
<dbReference type="AlphaFoldDB" id="A0A9X0WIF6"/>
<name>A0A9X0WIF6_9GAMM</name>
<protein>
    <submittedName>
        <fullName evidence="1">Uncharacterized protein</fullName>
    </submittedName>
</protein>
<dbReference type="Proteomes" id="UP001138802">
    <property type="component" value="Unassembled WGS sequence"/>
</dbReference>
<sequence>MLTRAESVQGLKDLRQHLWERWWLPHADTLARTRLEKLHAQGAMPRIALVKQDCNEDLYCCTRGTPLAEMLRSTLLRSGPVALFTQFRTQFVLVRAEEDPECAIWKEKARDLRWCPEEWFRSFQDRVPGRDYGQTEFAVSVEDVDWSAFDLVISVDVAVPARITRRFPQVVWAYYVREVKAPSYRVSLQTLLPGQDLFLKQNFAPRFRRGNAAHVVDFPYHFHYHGVFLDAFQEDASLWCGDADKAGIFLEHHMRAALSDKELTVLERFGPVYSTHHAAVRHDEVAGKAVPVTTMEPEVLAQLHAARYFVKMGGRNVFGTAMVEAIACGAVALGDPHRLSHRFLYSRVLSAESFAALVDRLERLEAEPTLLAAARARQRALVDHLCFRRPALELVDACQKVRARRH</sequence>
<dbReference type="EMBL" id="NRSD01000009">
    <property type="protein sequence ID" value="MBK1645085.1"/>
    <property type="molecule type" value="Genomic_DNA"/>
</dbReference>
<gene>
    <name evidence="1" type="ORF">CKO25_10555</name>
</gene>
<organism evidence="1 2">
    <name type="scientific">Thiocapsa imhoffii</name>
    <dbReference type="NCBI Taxonomy" id="382777"/>
    <lineage>
        <taxon>Bacteria</taxon>
        <taxon>Pseudomonadati</taxon>
        <taxon>Pseudomonadota</taxon>
        <taxon>Gammaproteobacteria</taxon>
        <taxon>Chromatiales</taxon>
        <taxon>Chromatiaceae</taxon>
        <taxon>Thiocapsa</taxon>
    </lineage>
</organism>
<comment type="caution">
    <text evidence="1">The sequence shown here is derived from an EMBL/GenBank/DDBJ whole genome shotgun (WGS) entry which is preliminary data.</text>
</comment>
<evidence type="ECO:0000313" key="2">
    <source>
        <dbReference type="Proteomes" id="UP001138802"/>
    </source>
</evidence>
<reference evidence="1 2" key="1">
    <citation type="journal article" date="2020" name="Microorganisms">
        <title>Osmotic Adaptation and Compatible Solute Biosynthesis of Phototrophic Bacteria as Revealed from Genome Analyses.</title>
        <authorList>
            <person name="Imhoff J.F."/>
            <person name="Rahn T."/>
            <person name="Kunzel S."/>
            <person name="Keller A."/>
            <person name="Neulinger S.C."/>
        </authorList>
    </citation>
    <scope>NUCLEOTIDE SEQUENCE [LARGE SCALE GENOMIC DNA]</scope>
    <source>
        <strain evidence="1 2">DSM 21303</strain>
    </source>
</reference>
<accession>A0A9X0WIF6</accession>